<reference evidence="2 5" key="1">
    <citation type="journal article" date="2011" name="J. Bacteriol.">
        <title>Genome sequence of Halobiforma lacisalsi AJ5, an extremely halophilic archaeon which harbors a bop gene.</title>
        <authorList>
            <person name="Jiang X."/>
            <person name="Wang S."/>
            <person name="Cheng H."/>
            <person name="Huo Y."/>
            <person name="Zhang X."/>
            <person name="Zhu X."/>
            <person name="Han X."/>
            <person name="Ni P."/>
            <person name="Wu M."/>
        </authorList>
    </citation>
    <scope>NUCLEOTIDE SEQUENCE [LARGE SCALE GENOMIC DNA]</scope>
    <source>
        <strain evidence="2 5">AJ5</strain>
    </source>
</reference>
<evidence type="ECO:0000256" key="1">
    <source>
        <dbReference type="SAM" id="MobiDB-lite"/>
    </source>
</evidence>
<dbReference type="Proteomes" id="UP000011555">
    <property type="component" value="Unassembled WGS sequence"/>
</dbReference>
<dbReference type="eggNOG" id="arCOG04012">
    <property type="taxonomic scope" value="Archaea"/>
</dbReference>
<dbReference type="SUPFAM" id="SSF160387">
    <property type="entry name" value="NosL/MerB-like"/>
    <property type="match status" value="1"/>
</dbReference>
<dbReference type="RefSeq" id="WP_007142506.1">
    <property type="nucleotide sequence ID" value="NZ_AOLZ01000044.1"/>
</dbReference>
<dbReference type="PATRIC" id="fig|358396.7.peg.2844"/>
<name>M0LDF8_NATLA</name>
<dbReference type="InterPro" id="IPR008719">
    <property type="entry name" value="N2O_reductase_NosL"/>
</dbReference>
<dbReference type="KEGG" id="hlc:CHINAEXTREME17645"/>
<dbReference type="Pfam" id="PF05573">
    <property type="entry name" value="NosL"/>
    <property type="match status" value="1"/>
</dbReference>
<dbReference type="STRING" id="358396.CHINAEXTREME_17645"/>
<feature type="compositionally biased region" description="Acidic residues" evidence="1">
    <location>
        <begin position="34"/>
        <end position="57"/>
    </location>
</feature>
<dbReference type="PANTHER" id="PTHR41247:SF1">
    <property type="entry name" value="HTH-TYPE TRANSCRIPTIONAL REPRESSOR YCNK"/>
    <property type="match status" value="1"/>
</dbReference>
<dbReference type="GeneID" id="30922987"/>
<dbReference type="PANTHER" id="PTHR41247">
    <property type="entry name" value="HTH-TYPE TRANSCRIPTIONAL REPRESSOR YCNK"/>
    <property type="match status" value="1"/>
</dbReference>
<dbReference type="EMBL" id="AOLZ01000044">
    <property type="protein sequence ID" value="EMA31597.1"/>
    <property type="molecule type" value="Genomic_DNA"/>
</dbReference>
<protein>
    <submittedName>
        <fullName evidence="3">Lipoprotein</fullName>
    </submittedName>
</protein>
<dbReference type="Proteomes" id="UP000186547">
    <property type="component" value="Chromosome"/>
</dbReference>
<sequence length="214" mass="23480">MIGSTSGAVDRRRLLGLLAAGTTAGVAGCLGGDDGGDGEGEDGNGDDSTGEDEDDDHVYDRNAFSHPGEEPVEFTESQRCPVCTMTPLMYPNWRCQLAHENGDGVAFDTPGCLFAYYAFLPIDSPVTAGWVTEYEQRELIDATEAYYVVVTDDTAEEADDDVMKLNPRPFADREDAVAYLEEWEAEPLTEDDVIRLEDIDRGHAEIYRGNRLPN</sequence>
<evidence type="ECO:0000313" key="3">
    <source>
        <dbReference type="EMBL" id="EMA31597.1"/>
    </source>
</evidence>
<keyword evidence="4" id="KW-1185">Reference proteome</keyword>
<organism evidence="3 4">
    <name type="scientific">Natronobacterium lacisalsi AJ5</name>
    <dbReference type="NCBI Taxonomy" id="358396"/>
    <lineage>
        <taxon>Archaea</taxon>
        <taxon>Methanobacteriati</taxon>
        <taxon>Methanobacteriota</taxon>
        <taxon>Stenosarchaea group</taxon>
        <taxon>Halobacteria</taxon>
        <taxon>Halobacteriales</taxon>
        <taxon>Natrialbaceae</taxon>
        <taxon>Natronobacterium</taxon>
    </lineage>
</organism>
<proteinExistence type="predicted"/>
<dbReference type="EMBL" id="CP019285">
    <property type="protein sequence ID" value="APW99477.1"/>
    <property type="molecule type" value="Genomic_DNA"/>
</dbReference>
<reference evidence="2" key="3">
    <citation type="submission" date="2017-01" db="EMBL/GenBank/DDBJ databases">
        <authorList>
            <person name="Mah S.A."/>
            <person name="Swanson W.J."/>
            <person name="Moy G.W."/>
            <person name="Vacquier V.D."/>
        </authorList>
    </citation>
    <scope>NUCLEOTIDE SEQUENCE</scope>
    <source>
        <strain evidence="2">AJ5</strain>
    </source>
</reference>
<evidence type="ECO:0000313" key="2">
    <source>
        <dbReference type="EMBL" id="APW99477.1"/>
    </source>
</evidence>
<reference evidence="3 4" key="2">
    <citation type="journal article" date="2014" name="PLoS Genet.">
        <title>Phylogenetically driven sequencing of extremely halophilic archaea reveals strategies for static and dynamic osmo-response.</title>
        <authorList>
            <person name="Becker E.A."/>
            <person name="Seitzer P.M."/>
            <person name="Tritt A."/>
            <person name="Larsen D."/>
            <person name="Krusor M."/>
            <person name="Yao A.I."/>
            <person name="Wu D."/>
            <person name="Madern D."/>
            <person name="Eisen J.A."/>
            <person name="Darling A.E."/>
            <person name="Facciotti M.T."/>
        </authorList>
    </citation>
    <scope>NUCLEOTIDE SEQUENCE [LARGE SCALE GENOMIC DNA]</scope>
    <source>
        <strain evidence="3 4">AJ5</strain>
    </source>
</reference>
<gene>
    <name evidence="3" type="ORF">C445_13982</name>
    <name evidence="2" type="ORF">CHINAEXTREME_17645</name>
</gene>
<feature type="region of interest" description="Disordered" evidence="1">
    <location>
        <begin position="30"/>
        <end position="73"/>
    </location>
</feature>
<accession>M0LDF8</accession>
<dbReference type="AlphaFoldDB" id="M0LDF8"/>
<evidence type="ECO:0000313" key="4">
    <source>
        <dbReference type="Proteomes" id="UP000011555"/>
    </source>
</evidence>
<evidence type="ECO:0000313" key="5">
    <source>
        <dbReference type="Proteomes" id="UP000186547"/>
    </source>
</evidence>
<keyword evidence="3" id="KW-0449">Lipoprotein</keyword>